<reference evidence="7 8" key="1">
    <citation type="submission" date="2016-11" db="EMBL/GenBank/DDBJ databases">
        <authorList>
            <person name="Jaros S."/>
            <person name="Januszkiewicz K."/>
            <person name="Wedrychowicz H."/>
        </authorList>
    </citation>
    <scope>NUCLEOTIDE SEQUENCE [LARGE SCALE GENOMIC DNA]</scope>
    <source>
        <strain evidence="7 8">DSM 19980</strain>
    </source>
</reference>
<evidence type="ECO:0000256" key="4">
    <source>
        <dbReference type="ARBA" id="ARBA00022989"/>
    </source>
</evidence>
<keyword evidence="5 6" id="KW-0472">Membrane</keyword>
<sequence length="134" mass="14458">MRRLPGNVDMRERLLWVAAASSGFVMVLAGAFGAHGLEGQVSERLLAAFETGVRYQAWHTLAILLILIQRQQQATPGQLLVLGLWATGILLFSGSLYLMALTGVRALGMITPIGGVSFLAGWLALAAVVWRTRL</sequence>
<evidence type="ECO:0000256" key="1">
    <source>
        <dbReference type="ARBA" id="ARBA00004141"/>
    </source>
</evidence>
<feature type="transmembrane region" description="Helical" evidence="6">
    <location>
        <begin position="45"/>
        <end position="67"/>
    </location>
</feature>
<dbReference type="GO" id="GO:0005886">
    <property type="term" value="C:plasma membrane"/>
    <property type="evidence" value="ECO:0007669"/>
    <property type="project" value="TreeGrafter"/>
</dbReference>
<evidence type="ECO:0000313" key="7">
    <source>
        <dbReference type="EMBL" id="SHF28710.1"/>
    </source>
</evidence>
<dbReference type="EMBL" id="FQUJ01000009">
    <property type="protein sequence ID" value="SHF28710.1"/>
    <property type="molecule type" value="Genomic_DNA"/>
</dbReference>
<dbReference type="AlphaFoldDB" id="A0A1M5AEH9"/>
<keyword evidence="3 6" id="KW-0812">Transmembrane</keyword>
<feature type="transmembrane region" description="Helical" evidence="6">
    <location>
        <begin position="106"/>
        <end position="130"/>
    </location>
</feature>
<comment type="similarity">
    <text evidence="2">Belongs to the UPF0382 family.</text>
</comment>
<dbReference type="Pfam" id="PF04241">
    <property type="entry name" value="DUF423"/>
    <property type="match status" value="1"/>
</dbReference>
<dbReference type="InterPro" id="IPR006696">
    <property type="entry name" value="DUF423"/>
</dbReference>
<evidence type="ECO:0000256" key="6">
    <source>
        <dbReference type="SAM" id="Phobius"/>
    </source>
</evidence>
<accession>A0A1M5AEH9</accession>
<proteinExistence type="inferred from homology"/>
<comment type="subcellular location">
    <subcellularLocation>
        <location evidence="1">Membrane</location>
        <topology evidence="1">Multi-pass membrane protein</topology>
    </subcellularLocation>
</comment>
<dbReference type="Proteomes" id="UP000184346">
    <property type="component" value="Unassembled WGS sequence"/>
</dbReference>
<evidence type="ECO:0000256" key="2">
    <source>
        <dbReference type="ARBA" id="ARBA00009694"/>
    </source>
</evidence>
<evidence type="ECO:0000256" key="5">
    <source>
        <dbReference type="ARBA" id="ARBA00023136"/>
    </source>
</evidence>
<feature type="transmembrane region" description="Helical" evidence="6">
    <location>
        <begin position="79"/>
        <end position="100"/>
    </location>
</feature>
<dbReference type="PANTHER" id="PTHR43461:SF1">
    <property type="entry name" value="TRANSMEMBRANE PROTEIN 256"/>
    <property type="match status" value="1"/>
</dbReference>
<name>A0A1M5AEH9_9GAMM</name>
<dbReference type="PANTHER" id="PTHR43461">
    <property type="entry name" value="TRANSMEMBRANE PROTEIN 256"/>
    <property type="match status" value="1"/>
</dbReference>
<evidence type="ECO:0000313" key="8">
    <source>
        <dbReference type="Proteomes" id="UP000184346"/>
    </source>
</evidence>
<keyword evidence="4 6" id="KW-1133">Transmembrane helix</keyword>
<protein>
    <submittedName>
        <fullName evidence="7">Uncharacterized membrane protein YgdD, TMEM256/DUF423 family</fullName>
    </submittedName>
</protein>
<dbReference type="RefSeq" id="WP_245791905.1">
    <property type="nucleotide sequence ID" value="NZ_FQUJ01000009.1"/>
</dbReference>
<gene>
    <name evidence="7" type="ORF">SAMN02745148_02233</name>
</gene>
<keyword evidence="8" id="KW-1185">Reference proteome</keyword>
<organism evidence="7 8">
    <name type="scientific">Modicisalibacter ilicicola DSM 19980</name>
    <dbReference type="NCBI Taxonomy" id="1121942"/>
    <lineage>
        <taxon>Bacteria</taxon>
        <taxon>Pseudomonadati</taxon>
        <taxon>Pseudomonadota</taxon>
        <taxon>Gammaproteobacteria</taxon>
        <taxon>Oceanospirillales</taxon>
        <taxon>Halomonadaceae</taxon>
        <taxon>Modicisalibacter</taxon>
    </lineage>
</organism>
<dbReference type="STRING" id="1121942.SAMN02745148_02233"/>
<evidence type="ECO:0000256" key="3">
    <source>
        <dbReference type="ARBA" id="ARBA00022692"/>
    </source>
</evidence>